<feature type="domain" description="Nuclear pore complex NUP2/50/61" evidence="2">
    <location>
        <begin position="1"/>
        <end position="53"/>
    </location>
</feature>
<feature type="compositionally biased region" description="Basic and acidic residues" evidence="1">
    <location>
        <begin position="1"/>
        <end position="23"/>
    </location>
</feature>
<dbReference type="SUPFAM" id="SSF50729">
    <property type="entry name" value="PH domain-like"/>
    <property type="match status" value="1"/>
</dbReference>
<protein>
    <submittedName>
        <fullName evidence="3">Nuclear pore complex protein Nup50-like</fullName>
    </submittedName>
</protein>
<feature type="compositionally biased region" description="Low complexity" evidence="1">
    <location>
        <begin position="175"/>
        <end position="184"/>
    </location>
</feature>
<dbReference type="InterPro" id="IPR011993">
    <property type="entry name" value="PH-like_dom_sf"/>
</dbReference>
<dbReference type="AlphaFoldDB" id="A0AAV7KI37"/>
<feature type="compositionally biased region" description="Acidic residues" evidence="1">
    <location>
        <begin position="390"/>
        <end position="402"/>
    </location>
</feature>
<feature type="region of interest" description="Disordered" evidence="1">
    <location>
        <begin position="86"/>
        <end position="118"/>
    </location>
</feature>
<keyword evidence="4" id="KW-1185">Reference proteome</keyword>
<dbReference type="InterPro" id="IPR015007">
    <property type="entry name" value="NUP2/50/61"/>
</dbReference>
<evidence type="ECO:0000259" key="2">
    <source>
        <dbReference type="Pfam" id="PF08911"/>
    </source>
</evidence>
<feature type="compositionally biased region" description="Polar residues" evidence="1">
    <location>
        <begin position="96"/>
        <end position="114"/>
    </location>
</feature>
<feature type="region of interest" description="Disordered" evidence="1">
    <location>
        <begin position="1"/>
        <end position="31"/>
    </location>
</feature>
<evidence type="ECO:0000313" key="4">
    <source>
        <dbReference type="Proteomes" id="UP001165289"/>
    </source>
</evidence>
<dbReference type="GO" id="GO:0005643">
    <property type="term" value="C:nuclear pore"/>
    <property type="evidence" value="ECO:0007669"/>
    <property type="project" value="InterPro"/>
</dbReference>
<gene>
    <name evidence="3" type="ORF">LOD99_13793</name>
</gene>
<feature type="region of interest" description="Disordered" evidence="1">
    <location>
        <begin position="173"/>
        <end position="195"/>
    </location>
</feature>
<dbReference type="Proteomes" id="UP001165289">
    <property type="component" value="Unassembled WGS sequence"/>
</dbReference>
<sequence>MKRQADKQLGKDDCADRDSHDDSSVVDSIASEKIMKERILKRAKLGGSAQIESESPHKLFSHGFLTEQTSASKDFSIKVASNIKPTSSMIEEHSQDSIGSQDNSTKHSQANSVCSDDVSIPDYPDDAFSRNISRLNTAVSKWIASQVIKNPICDLTPIFGDYQRYFKEFNREAHPSPSTSVSPSNNHTDTPYRPSQEITTVTAVIEATEKSVSTSHPLRGLLFSKPSTQVHSFSSPSVQSSKLSFSSTTSEPRSIRFNPISKPTLPSKFAASPIPLPISSKTFEAPQLKTGSVLDIMKPPISTSLNAKKDVLSGQEALSPISTISSALIPAPTNPSFRLSIPGVKHIPTSTTFKFNPLPLPIFPTAPSLSQLSASHSTSLSAVIHKPVPPEDENNEGEDDKTEPERPVTPPALKLDIENTVFTCNSKVFTKRLDSFTDLGICILRVRKNPDSNKTQLLVRNNTTIAKIIINTLINNKTPLSKPRDKEIMIICLKQETDLDLKLEGNQVLEMETFLIRVKTVDLATTLFSLLDEAKRKYTD</sequence>
<proteinExistence type="predicted"/>
<reference evidence="3 4" key="1">
    <citation type="journal article" date="2023" name="BMC Biol.">
        <title>The compact genome of the sponge Oopsacas minuta (Hexactinellida) is lacking key metazoan core genes.</title>
        <authorList>
            <person name="Santini S."/>
            <person name="Schenkelaars Q."/>
            <person name="Jourda C."/>
            <person name="Duchesne M."/>
            <person name="Belahbib H."/>
            <person name="Rocher C."/>
            <person name="Selva M."/>
            <person name="Riesgo A."/>
            <person name="Vervoort M."/>
            <person name="Leys S.P."/>
            <person name="Kodjabachian L."/>
            <person name="Le Bivic A."/>
            <person name="Borchiellini C."/>
            <person name="Claverie J.M."/>
            <person name="Renard E."/>
        </authorList>
    </citation>
    <scope>NUCLEOTIDE SEQUENCE [LARGE SCALE GENOMIC DNA]</scope>
    <source>
        <strain evidence="3">SPO-2</strain>
    </source>
</reference>
<feature type="region of interest" description="Disordered" evidence="1">
    <location>
        <begin position="385"/>
        <end position="410"/>
    </location>
</feature>
<dbReference type="EMBL" id="JAKMXF010000022">
    <property type="protein sequence ID" value="KAI6661071.1"/>
    <property type="molecule type" value="Genomic_DNA"/>
</dbReference>
<dbReference type="Pfam" id="PF08911">
    <property type="entry name" value="NUP50"/>
    <property type="match status" value="1"/>
</dbReference>
<name>A0AAV7KI37_9METZ</name>
<evidence type="ECO:0000313" key="3">
    <source>
        <dbReference type="EMBL" id="KAI6661071.1"/>
    </source>
</evidence>
<dbReference type="Gene3D" id="2.30.29.30">
    <property type="entry name" value="Pleckstrin-homology domain (PH domain)/Phosphotyrosine-binding domain (PTB)"/>
    <property type="match status" value="1"/>
</dbReference>
<comment type="caution">
    <text evidence="3">The sequence shown here is derived from an EMBL/GenBank/DDBJ whole genome shotgun (WGS) entry which is preliminary data.</text>
</comment>
<accession>A0AAV7KI37</accession>
<organism evidence="3 4">
    <name type="scientific">Oopsacas minuta</name>
    <dbReference type="NCBI Taxonomy" id="111878"/>
    <lineage>
        <taxon>Eukaryota</taxon>
        <taxon>Metazoa</taxon>
        <taxon>Porifera</taxon>
        <taxon>Hexactinellida</taxon>
        <taxon>Hexasterophora</taxon>
        <taxon>Lyssacinosida</taxon>
        <taxon>Leucopsacidae</taxon>
        <taxon>Oopsacas</taxon>
    </lineage>
</organism>
<evidence type="ECO:0000256" key="1">
    <source>
        <dbReference type="SAM" id="MobiDB-lite"/>
    </source>
</evidence>